<reference evidence="2 3" key="1">
    <citation type="journal article" date="2019" name="Sci. Rep.">
        <title>Orb-weaving spider Araneus ventricosus genome elucidates the spidroin gene catalogue.</title>
        <authorList>
            <person name="Kono N."/>
            <person name="Nakamura H."/>
            <person name="Ohtoshi R."/>
            <person name="Moran D.A.P."/>
            <person name="Shinohara A."/>
            <person name="Yoshida Y."/>
            <person name="Fujiwara M."/>
            <person name="Mori M."/>
            <person name="Tomita M."/>
            <person name="Arakawa K."/>
        </authorList>
    </citation>
    <scope>NUCLEOTIDE SEQUENCE [LARGE SCALE GENOMIC DNA]</scope>
</reference>
<name>A0A4Y2CI67_ARAVE</name>
<gene>
    <name evidence="2" type="ORF">AVEN_265476_1</name>
</gene>
<sequence>MYIGNPTIGNPTIFMYIGNLMIFMYIGNLMIFMYIGNSTIGNPTIFMYIGNPTIGNPTTPGESVDVGHGRLNSMLPHTGRSRAAPHLSTTLKIFRICIHFNLIMLR</sequence>
<organism evidence="2 3">
    <name type="scientific">Araneus ventricosus</name>
    <name type="common">Orbweaver spider</name>
    <name type="synonym">Epeira ventricosa</name>
    <dbReference type="NCBI Taxonomy" id="182803"/>
    <lineage>
        <taxon>Eukaryota</taxon>
        <taxon>Metazoa</taxon>
        <taxon>Ecdysozoa</taxon>
        <taxon>Arthropoda</taxon>
        <taxon>Chelicerata</taxon>
        <taxon>Arachnida</taxon>
        <taxon>Araneae</taxon>
        <taxon>Araneomorphae</taxon>
        <taxon>Entelegynae</taxon>
        <taxon>Araneoidea</taxon>
        <taxon>Araneidae</taxon>
        <taxon>Araneus</taxon>
    </lineage>
</organism>
<keyword evidence="1" id="KW-0812">Transmembrane</keyword>
<keyword evidence="1" id="KW-1133">Transmembrane helix</keyword>
<dbReference type="Proteomes" id="UP000499080">
    <property type="component" value="Unassembled WGS sequence"/>
</dbReference>
<feature type="transmembrane region" description="Helical" evidence="1">
    <location>
        <begin position="13"/>
        <end position="35"/>
    </location>
</feature>
<dbReference type="EMBL" id="BGPR01000191">
    <property type="protein sequence ID" value="GBM03437.1"/>
    <property type="molecule type" value="Genomic_DNA"/>
</dbReference>
<keyword evidence="3" id="KW-1185">Reference proteome</keyword>
<dbReference type="AlphaFoldDB" id="A0A4Y2CI67"/>
<evidence type="ECO:0000313" key="3">
    <source>
        <dbReference type="Proteomes" id="UP000499080"/>
    </source>
</evidence>
<comment type="caution">
    <text evidence="2">The sequence shown here is derived from an EMBL/GenBank/DDBJ whole genome shotgun (WGS) entry which is preliminary data.</text>
</comment>
<keyword evidence="1" id="KW-0472">Membrane</keyword>
<evidence type="ECO:0000313" key="2">
    <source>
        <dbReference type="EMBL" id="GBM03437.1"/>
    </source>
</evidence>
<accession>A0A4Y2CI67</accession>
<protein>
    <submittedName>
        <fullName evidence="2">Uncharacterized protein</fullName>
    </submittedName>
</protein>
<proteinExistence type="predicted"/>
<evidence type="ECO:0000256" key="1">
    <source>
        <dbReference type="SAM" id="Phobius"/>
    </source>
</evidence>